<dbReference type="OrthoDB" id="37886at2759"/>
<dbReference type="GO" id="GO:0005544">
    <property type="term" value="F:calcium-dependent phospholipid binding"/>
    <property type="evidence" value="ECO:0007669"/>
    <property type="project" value="UniProtKB-KW"/>
</dbReference>
<dbReference type="GO" id="GO:0009409">
    <property type="term" value="P:response to cold"/>
    <property type="evidence" value="ECO:0007669"/>
    <property type="project" value="TreeGrafter"/>
</dbReference>
<dbReference type="FunFam" id="1.10.220.10:FF:000001">
    <property type="entry name" value="Annexin"/>
    <property type="match status" value="1"/>
</dbReference>
<dbReference type="Proteomes" id="UP000283530">
    <property type="component" value="Unassembled WGS sequence"/>
</dbReference>
<dbReference type="GO" id="GO:0005737">
    <property type="term" value="C:cytoplasm"/>
    <property type="evidence" value="ECO:0007669"/>
    <property type="project" value="TreeGrafter"/>
</dbReference>
<dbReference type="STRING" id="337451.A0A443P3S8"/>
<accession>A0A443P3S8</accession>
<proteinExistence type="predicted"/>
<evidence type="ECO:0000313" key="8">
    <source>
        <dbReference type="EMBL" id="RWR85427.1"/>
    </source>
</evidence>
<dbReference type="SMART" id="SM00335">
    <property type="entry name" value="ANX"/>
    <property type="match status" value="4"/>
</dbReference>
<dbReference type="PANTHER" id="PTHR10502:SF190">
    <property type="entry name" value="OS09G0453300 PROTEIN"/>
    <property type="match status" value="1"/>
</dbReference>
<keyword evidence="4" id="KW-0041">Annexin</keyword>
<dbReference type="PANTHER" id="PTHR10502">
    <property type="entry name" value="ANNEXIN"/>
    <property type="match status" value="1"/>
</dbReference>
<evidence type="ECO:0000256" key="3">
    <source>
        <dbReference type="ARBA" id="ARBA00022837"/>
    </source>
</evidence>
<dbReference type="GO" id="GO:0009414">
    <property type="term" value="P:response to water deprivation"/>
    <property type="evidence" value="ECO:0007669"/>
    <property type="project" value="TreeGrafter"/>
</dbReference>
<keyword evidence="3 6" id="KW-0106">Calcium</keyword>
<evidence type="ECO:0000256" key="7">
    <source>
        <dbReference type="SAM" id="MobiDB-lite"/>
    </source>
</evidence>
<reference evidence="8 9" key="1">
    <citation type="journal article" date="2019" name="Nat. Plants">
        <title>Stout camphor tree genome fills gaps in understanding of flowering plant genome evolution.</title>
        <authorList>
            <person name="Chaw S.M."/>
            <person name="Liu Y.C."/>
            <person name="Wu Y.W."/>
            <person name="Wang H.Y."/>
            <person name="Lin C.I."/>
            <person name="Wu C.S."/>
            <person name="Ke H.M."/>
            <person name="Chang L.Y."/>
            <person name="Hsu C.Y."/>
            <person name="Yang H.T."/>
            <person name="Sudianto E."/>
            <person name="Hsu M.H."/>
            <person name="Wu K.P."/>
            <person name="Wang L.N."/>
            <person name="Leebens-Mack J.H."/>
            <person name="Tsai I.J."/>
        </authorList>
    </citation>
    <scope>NUCLEOTIDE SEQUENCE [LARGE SCALE GENOMIC DNA]</scope>
    <source>
        <strain evidence="9">cv. Chaw 1501</strain>
        <tissue evidence="8">Young leaves</tissue>
    </source>
</reference>
<dbReference type="EMBL" id="QPKB01000005">
    <property type="protein sequence ID" value="RWR85427.1"/>
    <property type="molecule type" value="Genomic_DNA"/>
</dbReference>
<dbReference type="GO" id="GO:0005509">
    <property type="term" value="F:calcium ion binding"/>
    <property type="evidence" value="ECO:0007669"/>
    <property type="project" value="InterPro"/>
</dbReference>
<dbReference type="SUPFAM" id="SSF47874">
    <property type="entry name" value="Annexin"/>
    <property type="match status" value="1"/>
</dbReference>
<keyword evidence="2" id="KW-0677">Repeat</keyword>
<evidence type="ECO:0000256" key="5">
    <source>
        <dbReference type="ARBA" id="ARBA00023302"/>
    </source>
</evidence>
<dbReference type="GO" id="GO:0005886">
    <property type="term" value="C:plasma membrane"/>
    <property type="evidence" value="ECO:0007669"/>
    <property type="project" value="TreeGrafter"/>
</dbReference>
<dbReference type="PROSITE" id="PS51897">
    <property type="entry name" value="ANNEXIN_2"/>
    <property type="match status" value="3"/>
</dbReference>
<evidence type="ECO:0000256" key="6">
    <source>
        <dbReference type="PIRSR" id="PIRSR609118-1"/>
    </source>
</evidence>
<keyword evidence="1 6" id="KW-0479">Metal-binding</keyword>
<evidence type="ECO:0000256" key="1">
    <source>
        <dbReference type="ARBA" id="ARBA00022723"/>
    </source>
</evidence>
<feature type="binding site" evidence="6">
    <location>
        <position position="274"/>
    </location>
    <ligand>
        <name>Ca(2+)</name>
        <dbReference type="ChEBI" id="CHEBI:29108"/>
        <label>1</label>
    </ligand>
</feature>
<feature type="binding site" evidence="6">
    <location>
        <position position="40"/>
    </location>
    <ligand>
        <name>Ca(2+)</name>
        <dbReference type="ChEBI" id="CHEBI:29108"/>
        <label>1</label>
    </ligand>
</feature>
<dbReference type="Gene3D" id="1.10.220.10">
    <property type="entry name" value="Annexin"/>
    <property type="match status" value="4"/>
</dbReference>
<evidence type="ECO:0000313" key="9">
    <source>
        <dbReference type="Proteomes" id="UP000283530"/>
    </source>
</evidence>
<sequence>MGYLHYHPPQVPHTMASKYPSSLNSSDREKDCKEIHDSWGRLNQLGHGLAHRSRSQLQQVRETYKAMYGEDLVDCIQRAKGVDSKNEICMVLSLWLCEPHERDAIVAKDAMAQGDTKYRALVEIYVGRKSSQLLLMQQAYRARFKKHLDQEISILEPPTSTQKMLVALATSHRAHHVDVNQHVAKCDAKRLYESGEGRAGSASIYESTVLEILSKRSIQQLKLTFSTYKRIYGHDYTKSLKKGTSGEFEDSLRAIVKCMYTPAKYYAKMLHSGIKGTTMDKSALGRIIVSRAEVDMKEIQDVYQKKYGMKLYDAICESIPEGDYRDFLLALITRLPSSSSTS</sequence>
<dbReference type="AlphaFoldDB" id="A0A443P3S8"/>
<feature type="region of interest" description="Disordered" evidence="7">
    <location>
        <begin position="1"/>
        <end position="26"/>
    </location>
</feature>
<dbReference type="PRINTS" id="PR00196">
    <property type="entry name" value="ANNEXIN"/>
</dbReference>
<dbReference type="GO" id="GO:0001786">
    <property type="term" value="F:phosphatidylserine binding"/>
    <property type="evidence" value="ECO:0007669"/>
    <property type="project" value="TreeGrafter"/>
</dbReference>
<dbReference type="InterPro" id="IPR037104">
    <property type="entry name" value="Annexin_sf"/>
</dbReference>
<dbReference type="GO" id="GO:0009408">
    <property type="term" value="P:response to heat"/>
    <property type="evidence" value="ECO:0007669"/>
    <property type="project" value="TreeGrafter"/>
</dbReference>
<dbReference type="FunFam" id="1.10.220.10:FF:000002">
    <property type="entry name" value="Annexin"/>
    <property type="match status" value="1"/>
</dbReference>
<evidence type="ECO:0000256" key="2">
    <source>
        <dbReference type="ARBA" id="ARBA00022737"/>
    </source>
</evidence>
<dbReference type="GO" id="GO:0009651">
    <property type="term" value="P:response to salt stress"/>
    <property type="evidence" value="ECO:0007669"/>
    <property type="project" value="TreeGrafter"/>
</dbReference>
<gene>
    <name evidence="8" type="ORF">CKAN_01429100</name>
</gene>
<dbReference type="InterPro" id="IPR001464">
    <property type="entry name" value="Annexin"/>
</dbReference>
<dbReference type="InterPro" id="IPR009118">
    <property type="entry name" value="AnnexinD_plant"/>
</dbReference>
<protein>
    <submittedName>
        <fullName evidence="8">Annexin D8 isoform X1</fullName>
    </submittedName>
</protein>
<name>A0A443P3S8_9MAGN</name>
<keyword evidence="9" id="KW-1185">Reference proteome</keyword>
<dbReference type="InterPro" id="IPR018502">
    <property type="entry name" value="Annexin_repeat"/>
</dbReference>
<dbReference type="PRINTS" id="PR01814">
    <property type="entry name" value="ANNEXINPLANT"/>
</dbReference>
<dbReference type="Pfam" id="PF00191">
    <property type="entry name" value="Annexin"/>
    <property type="match status" value="3"/>
</dbReference>
<comment type="caution">
    <text evidence="8">The sequence shown here is derived from an EMBL/GenBank/DDBJ whole genome shotgun (WGS) entry which is preliminary data.</text>
</comment>
<evidence type="ECO:0000256" key="4">
    <source>
        <dbReference type="ARBA" id="ARBA00023216"/>
    </source>
</evidence>
<organism evidence="8 9">
    <name type="scientific">Cinnamomum micranthum f. kanehirae</name>
    <dbReference type="NCBI Taxonomy" id="337451"/>
    <lineage>
        <taxon>Eukaryota</taxon>
        <taxon>Viridiplantae</taxon>
        <taxon>Streptophyta</taxon>
        <taxon>Embryophyta</taxon>
        <taxon>Tracheophyta</taxon>
        <taxon>Spermatophyta</taxon>
        <taxon>Magnoliopsida</taxon>
        <taxon>Magnoliidae</taxon>
        <taxon>Laurales</taxon>
        <taxon>Lauraceae</taxon>
        <taxon>Cinnamomum</taxon>
    </lineage>
</organism>
<keyword evidence="5" id="KW-0111">Calcium/phospholipid-binding</keyword>